<feature type="region of interest" description="Disordered" evidence="1">
    <location>
        <begin position="53"/>
        <end position="78"/>
    </location>
</feature>
<dbReference type="AlphaFoldDB" id="A0A084STA1"/>
<comment type="caution">
    <text evidence="2">The sequence shown here is derived from an EMBL/GenBank/DDBJ whole genome shotgun (WGS) entry which is preliminary data.</text>
</comment>
<protein>
    <submittedName>
        <fullName evidence="2">Uncharacterized protein</fullName>
    </submittedName>
</protein>
<dbReference type="EMBL" id="JPMI01000133">
    <property type="protein sequence ID" value="KFA91686.1"/>
    <property type="molecule type" value="Genomic_DNA"/>
</dbReference>
<evidence type="ECO:0000313" key="2">
    <source>
        <dbReference type="EMBL" id="KFA91686.1"/>
    </source>
</evidence>
<reference evidence="2 3" key="1">
    <citation type="submission" date="2014-07" db="EMBL/GenBank/DDBJ databases">
        <title>Draft Genome Sequence of Gephyronic Acid Producer, Cystobacter violaceus Strain Cb vi76.</title>
        <authorList>
            <person name="Stevens D.C."/>
            <person name="Young J."/>
            <person name="Carmichael R."/>
            <person name="Tan J."/>
            <person name="Taylor R.E."/>
        </authorList>
    </citation>
    <scope>NUCLEOTIDE SEQUENCE [LARGE SCALE GENOMIC DNA]</scope>
    <source>
        <strain evidence="2 3">Cb vi76</strain>
    </source>
</reference>
<name>A0A084STA1_9BACT</name>
<evidence type="ECO:0000256" key="1">
    <source>
        <dbReference type="SAM" id="MobiDB-lite"/>
    </source>
</evidence>
<gene>
    <name evidence="2" type="ORF">Q664_20320</name>
</gene>
<sequence length="78" mass="8454">MDLFVMEENVTGGLADLAAMVDLPTTLDVYEMSLRDTYASRGLEIHRGAALEGAAPRETTPSADYFAISSSRPRPHTP</sequence>
<dbReference type="Proteomes" id="UP000028547">
    <property type="component" value="Unassembled WGS sequence"/>
</dbReference>
<dbReference type="RefSeq" id="WP_043397745.1">
    <property type="nucleotide sequence ID" value="NZ_JPMI01000133.1"/>
</dbReference>
<evidence type="ECO:0000313" key="3">
    <source>
        <dbReference type="Proteomes" id="UP000028547"/>
    </source>
</evidence>
<accession>A0A084STA1</accession>
<organism evidence="2 3">
    <name type="scientific">Archangium violaceum Cb vi76</name>
    <dbReference type="NCBI Taxonomy" id="1406225"/>
    <lineage>
        <taxon>Bacteria</taxon>
        <taxon>Pseudomonadati</taxon>
        <taxon>Myxococcota</taxon>
        <taxon>Myxococcia</taxon>
        <taxon>Myxococcales</taxon>
        <taxon>Cystobacterineae</taxon>
        <taxon>Archangiaceae</taxon>
        <taxon>Archangium</taxon>
    </lineage>
</organism>
<proteinExistence type="predicted"/>